<evidence type="ECO:0000313" key="6">
    <source>
        <dbReference type="EMBL" id="CAB4316592.1"/>
    </source>
</evidence>
<reference evidence="4 7" key="2">
    <citation type="submission" date="2020-05" db="EMBL/GenBank/DDBJ databases">
        <authorList>
            <person name="Campoy J."/>
            <person name="Schneeberger K."/>
            <person name="Spophaly S."/>
        </authorList>
    </citation>
    <scope>NUCLEOTIDE SEQUENCE [LARGE SCALE GENOMIC DNA]</scope>
    <source>
        <strain evidence="4">PruArmRojPasFocal</strain>
    </source>
</reference>
<dbReference type="AlphaFoldDB" id="A0A6J5VJU0"/>
<gene>
    <name evidence="3" type="ORF">CURHAP_LOCUS32333</name>
    <name evidence="1" type="ORF">CURHAP_LOCUS3462</name>
    <name evidence="2" type="ORF">CURHAP_LOCUS3562</name>
    <name evidence="4" type="ORF">CURHAP_LOCUS43051</name>
    <name evidence="5" type="ORF">ORAREDHAP_LOCUS3350</name>
    <name evidence="6" type="ORF">ORAREDHAP_LOCUS42428</name>
</gene>
<proteinExistence type="predicted"/>
<dbReference type="Proteomes" id="UP000507222">
    <property type="component" value="Unassembled WGS sequence"/>
</dbReference>
<dbReference type="EMBL" id="CAEKDK010000007">
    <property type="protein sequence ID" value="CAB4286228.1"/>
    <property type="molecule type" value="Genomic_DNA"/>
</dbReference>
<dbReference type="Proteomes" id="UP000507245">
    <property type="component" value="Unassembled WGS sequence"/>
</dbReference>
<accession>A0A6J5VJU0</accession>
<dbReference type="EMBL" id="CAEKDK010000001">
    <property type="protein sequence ID" value="CAB4263320.1"/>
    <property type="molecule type" value="Genomic_DNA"/>
</dbReference>
<evidence type="ECO:0000313" key="2">
    <source>
        <dbReference type="EMBL" id="CAB4263408.1"/>
    </source>
</evidence>
<evidence type="ECO:0000313" key="5">
    <source>
        <dbReference type="EMBL" id="CAB4293924.1"/>
    </source>
</evidence>
<dbReference type="EMBL" id="CAEKDK010000001">
    <property type="protein sequence ID" value="CAB4263408.1"/>
    <property type="molecule type" value="Genomic_DNA"/>
</dbReference>
<evidence type="ECO:0000313" key="1">
    <source>
        <dbReference type="EMBL" id="CAB4263320.1"/>
    </source>
</evidence>
<dbReference type="EMBL" id="CAEKDK010000005">
    <property type="protein sequence ID" value="CAB4279751.1"/>
    <property type="molecule type" value="Genomic_DNA"/>
</dbReference>
<reference evidence="8" key="1">
    <citation type="journal article" date="2020" name="Genome Biol.">
        <title>Gamete binning: chromosome-level and haplotype-resolved genome assembly enabled by high-throughput single-cell sequencing of gamete genomes.</title>
        <authorList>
            <person name="Campoy J.A."/>
            <person name="Sun H."/>
            <person name="Goel M."/>
            <person name="Jiao W.-B."/>
            <person name="Folz-Donahue K."/>
            <person name="Wang N."/>
            <person name="Rubio M."/>
            <person name="Liu C."/>
            <person name="Kukat C."/>
            <person name="Ruiz D."/>
            <person name="Huettel B."/>
            <person name="Schneeberger K."/>
        </authorList>
    </citation>
    <scope>NUCLEOTIDE SEQUENCE [LARGE SCALE GENOMIC DNA]</scope>
    <source>
        <strain evidence="8">cv. Rojo Pasion</strain>
    </source>
</reference>
<organism evidence="4 7">
    <name type="scientific">Prunus armeniaca</name>
    <name type="common">Apricot</name>
    <name type="synonym">Armeniaca vulgaris</name>
    <dbReference type="NCBI Taxonomy" id="36596"/>
    <lineage>
        <taxon>Eukaryota</taxon>
        <taxon>Viridiplantae</taxon>
        <taxon>Streptophyta</taxon>
        <taxon>Embryophyta</taxon>
        <taxon>Tracheophyta</taxon>
        <taxon>Spermatophyta</taxon>
        <taxon>Magnoliopsida</taxon>
        <taxon>eudicotyledons</taxon>
        <taxon>Gunneridae</taxon>
        <taxon>Pentapetalae</taxon>
        <taxon>rosids</taxon>
        <taxon>fabids</taxon>
        <taxon>Rosales</taxon>
        <taxon>Rosaceae</taxon>
        <taxon>Amygdaloideae</taxon>
        <taxon>Amygdaleae</taxon>
        <taxon>Prunus</taxon>
    </lineage>
</organism>
<evidence type="ECO:0000313" key="3">
    <source>
        <dbReference type="EMBL" id="CAB4279751.1"/>
    </source>
</evidence>
<dbReference type="EMBL" id="CAEKKB010000007">
    <property type="protein sequence ID" value="CAB4316592.1"/>
    <property type="molecule type" value="Genomic_DNA"/>
</dbReference>
<evidence type="ECO:0000313" key="8">
    <source>
        <dbReference type="Proteomes" id="UP000507245"/>
    </source>
</evidence>
<evidence type="ECO:0000313" key="7">
    <source>
        <dbReference type="Proteomes" id="UP000507222"/>
    </source>
</evidence>
<name>A0A6J5VJU0_PRUAR</name>
<sequence length="67" mass="7574">MQVVVRSISIGVVPESFEKLLSDRRKIVREWDRPGGNTELEYPEVGVEQMGQMALKEDGLSRRLGSN</sequence>
<keyword evidence="8" id="KW-1185">Reference proteome</keyword>
<evidence type="ECO:0000313" key="4">
    <source>
        <dbReference type="EMBL" id="CAB4286228.1"/>
    </source>
</evidence>
<protein>
    <submittedName>
        <fullName evidence="4">Uncharacterized protein</fullName>
    </submittedName>
</protein>
<dbReference type="EMBL" id="CAEKKB010000001">
    <property type="protein sequence ID" value="CAB4293924.1"/>
    <property type="molecule type" value="Genomic_DNA"/>
</dbReference>